<reference evidence="2" key="1">
    <citation type="submission" date="2016-10" db="EMBL/GenBank/DDBJ databases">
        <authorList>
            <person name="Varghese N."/>
            <person name="Submissions S."/>
        </authorList>
    </citation>
    <scope>NUCLEOTIDE SEQUENCE [LARGE SCALE GENOMIC DNA]</scope>
    <source>
        <strain evidence="2">MPL-11</strain>
    </source>
</reference>
<dbReference type="Pfam" id="PF19570">
    <property type="entry name" value="DUF6088"/>
    <property type="match status" value="1"/>
</dbReference>
<dbReference type="InterPro" id="IPR045738">
    <property type="entry name" value="DUF6088"/>
</dbReference>
<dbReference type="RefSeq" id="WP_089975417.1">
    <property type="nucleotide sequence ID" value="NZ_CP084916.1"/>
</dbReference>
<sequence length="243" mass="28258">MNLTKLVQTYILNQTIGSPIFISDIMHYIEQFADDQKMSQQIRKNVNVILMRMVKDGNYLKRFGTGIYYRDDIDQGEETGIDSIELIRRTYIEDKRGNVFGYLTGAAFLHKLGLIEKSPHKIIIATNAKRNGNIETTDMEFKLVNPSTTVTRENYRYLQILDLIKNDLINGDNVQYSFVLTHFMNKYQLKEAKLVALAVDFYSQKVVVKVAEFISNKVYLEEQKDEIIITLDTTKQKELYEND</sequence>
<dbReference type="AlphaFoldDB" id="A0A1H0YBA4"/>
<name>A0A1H0YBA4_9LACT</name>
<protein>
    <recommendedName>
        <fullName evidence="3">Transcriptional regulator, AbiEi antitoxin, Type IV TA system</fullName>
    </recommendedName>
</protein>
<proteinExistence type="predicted"/>
<organism evidence="1 2">
    <name type="scientific">Carnobacterium viridans</name>
    <dbReference type="NCBI Taxonomy" id="174587"/>
    <lineage>
        <taxon>Bacteria</taxon>
        <taxon>Bacillati</taxon>
        <taxon>Bacillota</taxon>
        <taxon>Bacilli</taxon>
        <taxon>Lactobacillales</taxon>
        <taxon>Carnobacteriaceae</taxon>
        <taxon>Carnobacterium</taxon>
    </lineage>
</organism>
<dbReference type="OrthoDB" id="9802612at2"/>
<keyword evidence="2" id="KW-1185">Reference proteome</keyword>
<evidence type="ECO:0008006" key="3">
    <source>
        <dbReference type="Google" id="ProtNLM"/>
    </source>
</evidence>
<gene>
    <name evidence="1" type="ORF">SAMN04487752_0847</name>
</gene>
<dbReference type="EMBL" id="FNJW01000008">
    <property type="protein sequence ID" value="SDQ12529.1"/>
    <property type="molecule type" value="Genomic_DNA"/>
</dbReference>
<evidence type="ECO:0000313" key="1">
    <source>
        <dbReference type="EMBL" id="SDQ12529.1"/>
    </source>
</evidence>
<evidence type="ECO:0000313" key="2">
    <source>
        <dbReference type="Proteomes" id="UP000199481"/>
    </source>
</evidence>
<accession>A0A1H0YBA4</accession>
<dbReference type="Proteomes" id="UP000199481">
    <property type="component" value="Unassembled WGS sequence"/>
</dbReference>